<evidence type="ECO:0000313" key="2">
    <source>
        <dbReference type="Proteomes" id="UP000814033"/>
    </source>
</evidence>
<reference evidence="1" key="1">
    <citation type="submission" date="2021-02" db="EMBL/GenBank/DDBJ databases">
        <authorList>
            <consortium name="DOE Joint Genome Institute"/>
            <person name="Ahrendt S."/>
            <person name="Looney B.P."/>
            <person name="Miyauchi S."/>
            <person name="Morin E."/>
            <person name="Drula E."/>
            <person name="Courty P.E."/>
            <person name="Chicoki N."/>
            <person name="Fauchery L."/>
            <person name="Kohler A."/>
            <person name="Kuo A."/>
            <person name="Labutti K."/>
            <person name="Pangilinan J."/>
            <person name="Lipzen A."/>
            <person name="Riley R."/>
            <person name="Andreopoulos W."/>
            <person name="He G."/>
            <person name="Johnson J."/>
            <person name="Barry K.W."/>
            <person name="Grigoriev I.V."/>
            <person name="Nagy L."/>
            <person name="Hibbett D."/>
            <person name="Henrissat B."/>
            <person name="Matheny P.B."/>
            <person name="Labbe J."/>
            <person name="Martin F."/>
        </authorList>
    </citation>
    <scope>NUCLEOTIDE SEQUENCE</scope>
    <source>
        <strain evidence="1">FP105234-sp</strain>
    </source>
</reference>
<gene>
    <name evidence="1" type="ORF">FA95DRAFT_257180</name>
</gene>
<proteinExistence type="predicted"/>
<organism evidence="1 2">
    <name type="scientific">Auriscalpium vulgare</name>
    <dbReference type="NCBI Taxonomy" id="40419"/>
    <lineage>
        <taxon>Eukaryota</taxon>
        <taxon>Fungi</taxon>
        <taxon>Dikarya</taxon>
        <taxon>Basidiomycota</taxon>
        <taxon>Agaricomycotina</taxon>
        <taxon>Agaricomycetes</taxon>
        <taxon>Russulales</taxon>
        <taxon>Auriscalpiaceae</taxon>
        <taxon>Auriscalpium</taxon>
    </lineage>
</organism>
<dbReference type="EMBL" id="MU275982">
    <property type="protein sequence ID" value="KAI0044480.1"/>
    <property type="molecule type" value="Genomic_DNA"/>
</dbReference>
<protein>
    <submittedName>
        <fullName evidence="1">Uncharacterized protein</fullName>
    </submittedName>
</protein>
<dbReference type="Proteomes" id="UP000814033">
    <property type="component" value="Unassembled WGS sequence"/>
</dbReference>
<accession>A0ACB8RKB1</accession>
<evidence type="ECO:0000313" key="1">
    <source>
        <dbReference type="EMBL" id="KAI0044480.1"/>
    </source>
</evidence>
<feature type="non-terminal residue" evidence="1">
    <location>
        <position position="1"/>
    </location>
</feature>
<name>A0ACB8RKB1_9AGAM</name>
<comment type="caution">
    <text evidence="1">The sequence shown here is derived from an EMBL/GenBank/DDBJ whole genome shotgun (WGS) entry which is preliminary data.</text>
</comment>
<reference evidence="1" key="2">
    <citation type="journal article" date="2022" name="New Phytol.">
        <title>Evolutionary transition to the ectomycorrhizal habit in the genomes of a hyperdiverse lineage of mushroom-forming fungi.</title>
        <authorList>
            <person name="Looney B."/>
            <person name="Miyauchi S."/>
            <person name="Morin E."/>
            <person name="Drula E."/>
            <person name="Courty P.E."/>
            <person name="Kohler A."/>
            <person name="Kuo A."/>
            <person name="LaButti K."/>
            <person name="Pangilinan J."/>
            <person name="Lipzen A."/>
            <person name="Riley R."/>
            <person name="Andreopoulos W."/>
            <person name="He G."/>
            <person name="Johnson J."/>
            <person name="Nolan M."/>
            <person name="Tritt A."/>
            <person name="Barry K.W."/>
            <person name="Grigoriev I.V."/>
            <person name="Nagy L.G."/>
            <person name="Hibbett D."/>
            <person name="Henrissat B."/>
            <person name="Matheny P.B."/>
            <person name="Labbe J."/>
            <person name="Martin F.M."/>
        </authorList>
    </citation>
    <scope>NUCLEOTIDE SEQUENCE</scope>
    <source>
        <strain evidence="1">FP105234-sp</strain>
    </source>
</reference>
<keyword evidence="2" id="KW-1185">Reference proteome</keyword>
<sequence length="181" mass="20330">ALARRLRHPSSRRRLPIPFPPPTPRTPPLLALRISNLERTAYYHCISPDLPELLYCSDRLDNPFPIPMDGFSHLPTKTIRGISTRRSMLSGTLFLLRFLSAWKLGTFAAHPSRPLLSSPTARTGTAPADPSLSGLCLFRIPPPPRMYTMLPQILSPFSRPMESRERWLNGTRGSYRGCGVV</sequence>